<dbReference type="PIRSF" id="PIRSF006158">
    <property type="entry name" value="UCP006158_SH3"/>
    <property type="match status" value="1"/>
</dbReference>
<evidence type="ECO:0000256" key="8">
    <source>
        <dbReference type="SAM" id="SignalP"/>
    </source>
</evidence>
<evidence type="ECO:0000256" key="3">
    <source>
        <dbReference type="ARBA" id="ARBA00022729"/>
    </source>
</evidence>
<comment type="caution">
    <text evidence="10">The sequence shown here is derived from an EMBL/GenBank/DDBJ whole genome shotgun (WGS) entry which is preliminary data.</text>
</comment>
<keyword evidence="2 7" id="KW-0812">Transmembrane</keyword>
<reference evidence="10 11" key="1">
    <citation type="submission" date="2014-11" db="EMBL/GenBank/DDBJ databases">
        <title>Draft Genome Sequence of Vibrio piscirenalis strains CECT 8603T and CECT 8604, two marine Gammaproteobacterium isolated from cultured gilthead sea bream (Sparus aurata).</title>
        <authorList>
            <person name="Arahal D.R."/>
            <person name="Rodrigo-Torres L."/>
            <person name="Lucena T."/>
            <person name="Pujalte M.J."/>
        </authorList>
    </citation>
    <scope>NUCLEOTIDE SEQUENCE [LARGE SCALE GENOMIC DNA]</scope>
    <source>
        <strain evidence="10 11">DCR 1-4-2</strain>
    </source>
</reference>
<gene>
    <name evidence="10" type="ORF">OJ16_08150</name>
</gene>
<keyword evidence="11" id="KW-1185">Reference proteome</keyword>
<evidence type="ECO:0000256" key="6">
    <source>
        <dbReference type="SAM" id="Coils"/>
    </source>
</evidence>
<keyword evidence="5 7" id="KW-0472">Membrane</keyword>
<evidence type="ECO:0000256" key="1">
    <source>
        <dbReference type="ARBA" id="ARBA00004167"/>
    </source>
</evidence>
<evidence type="ECO:0000256" key="5">
    <source>
        <dbReference type="ARBA" id="ARBA00023136"/>
    </source>
</evidence>
<sequence length="203" mass="22415">MKKLVFMILACVIAVPSAMAKDRFISDNLFTYMHAGPSNQFRIIGSVNAGEQVKLIDVNKDSGYSQVVDSRGRKGWVSTSFITTQEGMSTRLPKLEKELSVVKEKLANASGIANREKEGLVDSLNTRNSQISELEKNYGEMSQQLTASQTEVRNLRAKLDTQKDDLLLKYFMYGGGVAGIGLLLGLLLPVLMPRKRNSPNGWA</sequence>
<accession>A0A0C2NV73</accession>
<dbReference type="EMBL" id="JTKH01000008">
    <property type="protein sequence ID" value="KII79967.1"/>
    <property type="molecule type" value="Genomic_DNA"/>
</dbReference>
<name>A0A0C2NV73_9VIBR</name>
<evidence type="ECO:0000256" key="2">
    <source>
        <dbReference type="ARBA" id="ARBA00022692"/>
    </source>
</evidence>
<keyword evidence="4 7" id="KW-1133">Transmembrane helix</keyword>
<evidence type="ECO:0000256" key="4">
    <source>
        <dbReference type="ARBA" id="ARBA00022989"/>
    </source>
</evidence>
<feature type="coiled-coil region" evidence="6">
    <location>
        <begin position="131"/>
        <end position="165"/>
    </location>
</feature>
<evidence type="ECO:0000259" key="9">
    <source>
        <dbReference type="PROSITE" id="PS51781"/>
    </source>
</evidence>
<dbReference type="NCBIfam" id="TIGR04211">
    <property type="entry name" value="SH3_and_anchor"/>
    <property type="match status" value="1"/>
</dbReference>
<dbReference type="Pfam" id="PF08239">
    <property type="entry name" value="SH3_3"/>
    <property type="match status" value="1"/>
</dbReference>
<keyword evidence="3 8" id="KW-0732">Signal</keyword>
<dbReference type="InterPro" id="IPR016476">
    <property type="entry name" value="SH3_dom_pro"/>
</dbReference>
<dbReference type="PROSITE" id="PS51781">
    <property type="entry name" value="SH3B"/>
    <property type="match status" value="1"/>
</dbReference>
<dbReference type="RefSeq" id="WP_040989139.1">
    <property type="nucleotide sequence ID" value="NZ_JTKH01000008.1"/>
</dbReference>
<dbReference type="InterPro" id="IPR003646">
    <property type="entry name" value="SH3-like_bac-type"/>
</dbReference>
<keyword evidence="6" id="KW-0175">Coiled coil</keyword>
<dbReference type="GO" id="GO:0016020">
    <property type="term" value="C:membrane"/>
    <property type="evidence" value="ECO:0007669"/>
    <property type="project" value="UniProtKB-SubCell"/>
</dbReference>
<feature type="domain" description="SH3b" evidence="9">
    <location>
        <begin position="20"/>
        <end position="86"/>
    </location>
</feature>
<dbReference type="Proteomes" id="UP000031672">
    <property type="component" value="Unassembled WGS sequence"/>
</dbReference>
<evidence type="ECO:0000256" key="7">
    <source>
        <dbReference type="SAM" id="Phobius"/>
    </source>
</evidence>
<evidence type="ECO:0000313" key="10">
    <source>
        <dbReference type="EMBL" id="KII79967.1"/>
    </source>
</evidence>
<organism evidence="10 11">
    <name type="scientific">Vibrio renipiscarius</name>
    <dbReference type="NCBI Taxonomy" id="1461322"/>
    <lineage>
        <taxon>Bacteria</taxon>
        <taxon>Pseudomonadati</taxon>
        <taxon>Pseudomonadota</taxon>
        <taxon>Gammaproteobacteria</taxon>
        <taxon>Vibrionales</taxon>
        <taxon>Vibrionaceae</taxon>
        <taxon>Vibrio</taxon>
    </lineage>
</organism>
<dbReference type="SMART" id="SM00287">
    <property type="entry name" value="SH3b"/>
    <property type="match status" value="1"/>
</dbReference>
<comment type="subcellular location">
    <subcellularLocation>
        <location evidence="1">Membrane</location>
        <topology evidence="1">Single-pass membrane protein</topology>
    </subcellularLocation>
</comment>
<feature type="chain" id="PRO_5009758886" evidence="8">
    <location>
        <begin position="21"/>
        <end position="203"/>
    </location>
</feature>
<accession>A0A0C2P0J0</accession>
<protein>
    <submittedName>
        <fullName evidence="10">Arylsulfatase</fullName>
    </submittedName>
</protein>
<feature type="transmembrane region" description="Helical" evidence="7">
    <location>
        <begin position="170"/>
        <end position="191"/>
    </location>
</feature>
<proteinExistence type="predicted"/>
<dbReference type="STRING" id="1461322.OJ16_08150"/>
<evidence type="ECO:0000313" key="11">
    <source>
        <dbReference type="Proteomes" id="UP000031672"/>
    </source>
</evidence>
<dbReference type="OrthoDB" id="9790951at2"/>
<dbReference type="Gene3D" id="2.30.30.40">
    <property type="entry name" value="SH3 Domains"/>
    <property type="match status" value="1"/>
</dbReference>
<feature type="signal peptide" evidence="8">
    <location>
        <begin position="1"/>
        <end position="20"/>
    </location>
</feature>
<dbReference type="AlphaFoldDB" id="A0A0C2NV73"/>